<organism evidence="2 3">
    <name type="scientific">Porites lobata</name>
    <dbReference type="NCBI Taxonomy" id="104759"/>
    <lineage>
        <taxon>Eukaryota</taxon>
        <taxon>Metazoa</taxon>
        <taxon>Cnidaria</taxon>
        <taxon>Anthozoa</taxon>
        <taxon>Hexacorallia</taxon>
        <taxon>Scleractinia</taxon>
        <taxon>Fungiina</taxon>
        <taxon>Poritidae</taxon>
        <taxon>Porites</taxon>
    </lineage>
</organism>
<feature type="region of interest" description="Disordered" evidence="1">
    <location>
        <begin position="313"/>
        <end position="343"/>
    </location>
</feature>
<feature type="region of interest" description="Disordered" evidence="1">
    <location>
        <begin position="98"/>
        <end position="117"/>
    </location>
</feature>
<accession>A0ABN8NDB0</accession>
<keyword evidence="3" id="KW-1185">Reference proteome</keyword>
<dbReference type="PANTHER" id="PTHR46704:SF1">
    <property type="entry name" value="TELOMERE LENGTH REGULATION PROTEIN TEL2 HOMOLOG"/>
    <property type="match status" value="1"/>
</dbReference>
<dbReference type="Proteomes" id="UP001159405">
    <property type="component" value="Unassembled WGS sequence"/>
</dbReference>
<protein>
    <recommendedName>
        <fullName evidence="4">Tesmin/TSO1-like CXC domain-containing protein</fullName>
    </recommendedName>
</protein>
<reference evidence="2 3" key="1">
    <citation type="submission" date="2022-05" db="EMBL/GenBank/DDBJ databases">
        <authorList>
            <consortium name="Genoscope - CEA"/>
            <person name="William W."/>
        </authorList>
    </citation>
    <scope>NUCLEOTIDE SEQUENCE [LARGE SCALE GENOMIC DNA]</scope>
</reference>
<dbReference type="PANTHER" id="PTHR46704">
    <property type="entry name" value="CXC DOMAIN-CONTAINING PROTEIN-RELATED"/>
    <property type="match status" value="1"/>
</dbReference>
<evidence type="ECO:0000313" key="2">
    <source>
        <dbReference type="EMBL" id="CAH3046350.1"/>
    </source>
</evidence>
<evidence type="ECO:0000313" key="3">
    <source>
        <dbReference type="Proteomes" id="UP001159405"/>
    </source>
</evidence>
<feature type="non-terminal residue" evidence="2">
    <location>
        <position position="1"/>
    </location>
</feature>
<comment type="caution">
    <text evidence="2">The sequence shown here is derived from an EMBL/GenBank/DDBJ whole genome shotgun (WGS) entry which is preliminary data.</text>
</comment>
<sequence length="1249" mass="141540">EVRLLPPKKKPKSDTDLTKCIICQEKSSERLRSPTEAGLRSFKEAVEVRKDETYHRILSTFENLDALDVVWHGKCFQSYTSKRNLSFIKPLPFAESQERHVDRPSSRSQQKKSKGTTKLMNVSTFDSCKAIEEAARRRSDESMLLKISGVDLIAAEAKYHKHCRSQYVSKSNLMFVDFRVDGEEDVYTKAFQNLREDIKPQLESGVALDMKTLLDSYQGILQHLGCNTAKSYKSERLKRRLQQSFQEEIVFQKLPDPSKPELVYSSSISLQDVINSAAKKMFVQVAGDNNDINEETLDGKHTTHATTLVLYQRKQQGPKPKPAVRPAHSEKRRSLNISDANPPLLDENLHNRDGEVFQPLPSCSGFNAKIASEPPPLTSVGYCPMINGSPTEYSTVYTAMKNVQAMMDVLHQKHSVITFDLAIYMKAKEIQWRRPEEFKNTVIRMGGFHIALNFLSVIGKIFQDSGIEDLLIESGVYGCHTASMLLKGKSYNRGVRAHKLVLEALLRLQWQAFGAWMEAEDVELPTVYQRECLSLINCCQRESNDLASLKTSFGLLCDKLPQLQQIFARFCTEASQQSKLFHFWNMYIDIVLLLLRFIRAEREGSWKLHLKAVAEMVPYFFSMDRINYSRWLPIYLADMQLLPTHAPEVYEEFLNGNDPVSRSTELTAATKRLCNLEDSDKIGTHKEAGSQRVKRDENDVQRLINTITDTMSNPFDLSEASKEDPVQLRNIATGLVMPHDAAEQLVDCFSTGAEEAKKFRRQRMDSDECADEKIITISADRNLFGRLLIAAKCRDVDVKEVLRYELSTVPFALAHADGALRKTTKSVLMAEVERECQAQGRLPESALSTAFIFDAMALVQTLKSAGSRTFKDLAERFFNVLFTPLRQGQCRRVDVVFDRYDVQESIKESERVRREWCSLGEYNLLPDQELVIGGGFEDPTDTVVVTRGRTDPLAELRSDHEEADTRMILHAWHASSTKERIVIQSPDTDVAVLAIYAYEMIQCNEMWFKTGVKDKVRFVPVHRIAEKLGKSVCAAIPAFHALTGCDSTSGLFQIGKKKGWKVFVKYPSLHDSVGNLGSQIPPPALTVEACERFICSLYTTNKKAGVTADDVRYWMFCQKHQRSESLPPTSNSLRHHIERANYQAYVWKHCLNATQQLSSPVSNGWKKVDSFLEPLLMSKDPAPKGLLELTTYKCNKSVCRRDDLCPCKAHEMPCTEACLCMNDESCQNPHKPVDVTPGSSEDELTDAEV</sequence>
<evidence type="ECO:0000256" key="1">
    <source>
        <dbReference type="SAM" id="MobiDB-lite"/>
    </source>
</evidence>
<gene>
    <name evidence="2" type="ORF">PLOB_00008513</name>
</gene>
<name>A0ABN8NDB0_9CNID</name>
<proteinExistence type="predicted"/>
<dbReference type="EMBL" id="CALNXK010000014">
    <property type="protein sequence ID" value="CAH3046350.1"/>
    <property type="molecule type" value="Genomic_DNA"/>
</dbReference>
<evidence type="ECO:0008006" key="4">
    <source>
        <dbReference type="Google" id="ProtNLM"/>
    </source>
</evidence>